<sequence length="753" mass="86602">MDNLDLPLLSNLKDIHIFHYVLDLKCDLTSKTFNCSVLVLCKSMQCIKNCAIRNQPVIADHIYSKYLTSCTHDIEINENGTKKSSEEKVKYCDKIWQKSVCDTDDFVMILDSHAIDVVSVNEVQFAYVNKMQVNQIENAELFTGYNCNNVSNIPSIDSICLQKRWKDAEKMPMEYFLDDWCLKIWKSGVTCGCCFPNCFEINFKTKPEGESLKWTMDQDGNPCVFTHGHWINNRSLFPSQDIPEALATWSAHVAPGDNDLVVLMTGDNDPVITGQEVDGIETLTYHFSSDMAMPSSTLALAIGKWTLVDTLSHTDQMASVTETQPESKGNTMKCRLFTPRRHKEAVLTLISPYFPRCLTAAERLLGPYPFKRLDILIVPENFQSLGMASPSLMFLSQSVLAPDGEMLLRVAHELSHSWFGLLIGPRDWHEEWLSEGFCTYTEAVIHNGALGKSEKQFQHERQIIDYLKFRTLLAEINNTSDDLQHLRVKPSEENVIKNGMNPDKGFLQLHYIKGYFLLKFLEEKSSSTRFCEFLSTIVSRFHHNLITSKDILVLYFELFPELRDHAFNEDTVSAEWLDTRELPTHLFKTATDINENPFVIPVFKLMERITNYNSQYARLHWQKRRKLTIDLHEITMFQNVQTLVMLEHMLTHGKLHADVIELVFSQINYERANPEVTHRMCELIIKYKESCLYGMIHEFLIDHQAMGVYLFGELIISLDKQQRKIAENAFAAIRDGMDKGVKRVVDAMIYGVV</sequence>
<name>A0A9D3YCC3_DREPO</name>
<evidence type="ECO:0000256" key="3">
    <source>
        <dbReference type="ARBA" id="ARBA00022670"/>
    </source>
</evidence>
<dbReference type="Pfam" id="PF01433">
    <property type="entry name" value="Peptidase_M1"/>
    <property type="match status" value="1"/>
</dbReference>
<dbReference type="InterPro" id="IPR016024">
    <property type="entry name" value="ARM-type_fold"/>
</dbReference>
<keyword evidence="4" id="KW-0479">Metal-binding</keyword>
<dbReference type="Proteomes" id="UP000828390">
    <property type="component" value="Unassembled WGS sequence"/>
</dbReference>
<keyword evidence="7" id="KW-0482">Metalloprotease</keyword>
<evidence type="ECO:0000259" key="8">
    <source>
        <dbReference type="SMART" id="SM01263"/>
    </source>
</evidence>
<comment type="similarity">
    <text evidence="2">Belongs to the peptidase M1 family.</text>
</comment>
<dbReference type="InterPro" id="IPR015211">
    <property type="entry name" value="Peptidase_M1_C"/>
</dbReference>
<dbReference type="GO" id="GO:0070006">
    <property type="term" value="F:metalloaminopeptidase activity"/>
    <property type="evidence" value="ECO:0007669"/>
    <property type="project" value="InterPro"/>
</dbReference>
<dbReference type="OrthoDB" id="79562at2759"/>
<organism evidence="9 10">
    <name type="scientific">Dreissena polymorpha</name>
    <name type="common">Zebra mussel</name>
    <name type="synonym">Mytilus polymorpha</name>
    <dbReference type="NCBI Taxonomy" id="45954"/>
    <lineage>
        <taxon>Eukaryota</taxon>
        <taxon>Metazoa</taxon>
        <taxon>Spiralia</taxon>
        <taxon>Lophotrochozoa</taxon>
        <taxon>Mollusca</taxon>
        <taxon>Bivalvia</taxon>
        <taxon>Autobranchia</taxon>
        <taxon>Heteroconchia</taxon>
        <taxon>Euheterodonta</taxon>
        <taxon>Imparidentia</taxon>
        <taxon>Neoheterodontei</taxon>
        <taxon>Myida</taxon>
        <taxon>Dreissenoidea</taxon>
        <taxon>Dreissenidae</taxon>
        <taxon>Dreissena</taxon>
    </lineage>
</organism>
<dbReference type="SUPFAM" id="SSF48371">
    <property type="entry name" value="ARM repeat"/>
    <property type="match status" value="1"/>
</dbReference>
<dbReference type="EMBL" id="JAIWYP010000016">
    <property type="protein sequence ID" value="KAH3695924.1"/>
    <property type="molecule type" value="Genomic_DNA"/>
</dbReference>
<protein>
    <recommendedName>
        <fullName evidence="8">Peptidase M1 leukotriene A4 hydrolase/aminopeptidase C-terminal domain-containing protein</fullName>
    </recommendedName>
</protein>
<dbReference type="InterPro" id="IPR038502">
    <property type="entry name" value="M1_LTA-4_hydro/amino_C_sf"/>
</dbReference>
<dbReference type="AlphaFoldDB" id="A0A9D3YCC3"/>
<accession>A0A9D3YCC3</accession>
<proteinExistence type="inferred from homology"/>
<comment type="caution">
    <text evidence="9">The sequence shown here is derived from an EMBL/GenBank/DDBJ whole genome shotgun (WGS) entry which is preliminary data.</text>
</comment>
<dbReference type="InterPro" id="IPR033577">
    <property type="entry name" value="AOPep"/>
</dbReference>
<dbReference type="InterPro" id="IPR001930">
    <property type="entry name" value="Peptidase_M1"/>
</dbReference>
<dbReference type="Gene3D" id="1.25.40.320">
    <property type="entry name" value="Peptidase M1, leukotriene A4 hydrolase/aminopeptidase C-terminal domain"/>
    <property type="match status" value="1"/>
</dbReference>
<dbReference type="SMART" id="SM01263">
    <property type="entry name" value="Leuk-A4-hydro_C"/>
    <property type="match status" value="1"/>
</dbReference>
<dbReference type="PANTHER" id="PTHR46627">
    <property type="entry name" value="AMINOPEPTIDASE O"/>
    <property type="match status" value="1"/>
</dbReference>
<keyword evidence="5" id="KW-0378">Hydrolase</keyword>
<evidence type="ECO:0000256" key="2">
    <source>
        <dbReference type="ARBA" id="ARBA00010136"/>
    </source>
</evidence>
<dbReference type="InterPro" id="IPR042097">
    <property type="entry name" value="Aminopeptidase_N-like_N_sf"/>
</dbReference>
<dbReference type="SUPFAM" id="SSF63737">
    <property type="entry name" value="Leukotriene A4 hydrolase N-terminal domain"/>
    <property type="match status" value="1"/>
</dbReference>
<keyword evidence="10" id="KW-1185">Reference proteome</keyword>
<dbReference type="PRINTS" id="PR00756">
    <property type="entry name" value="ALADIPTASE"/>
</dbReference>
<evidence type="ECO:0000256" key="6">
    <source>
        <dbReference type="ARBA" id="ARBA00022833"/>
    </source>
</evidence>
<reference evidence="9" key="1">
    <citation type="journal article" date="2019" name="bioRxiv">
        <title>The Genome of the Zebra Mussel, Dreissena polymorpha: A Resource for Invasive Species Research.</title>
        <authorList>
            <person name="McCartney M.A."/>
            <person name="Auch B."/>
            <person name="Kono T."/>
            <person name="Mallez S."/>
            <person name="Zhang Y."/>
            <person name="Obille A."/>
            <person name="Becker A."/>
            <person name="Abrahante J.E."/>
            <person name="Garbe J."/>
            <person name="Badalamenti J.P."/>
            <person name="Herman A."/>
            <person name="Mangelson H."/>
            <person name="Liachko I."/>
            <person name="Sullivan S."/>
            <person name="Sone E.D."/>
            <person name="Koren S."/>
            <person name="Silverstein K.A.T."/>
            <person name="Beckman K.B."/>
            <person name="Gohl D.M."/>
        </authorList>
    </citation>
    <scope>NUCLEOTIDE SEQUENCE</scope>
    <source>
        <strain evidence="9">Duluth1</strain>
        <tissue evidence="9">Whole animal</tissue>
    </source>
</reference>
<dbReference type="GO" id="GO:0008270">
    <property type="term" value="F:zinc ion binding"/>
    <property type="evidence" value="ECO:0007669"/>
    <property type="project" value="InterPro"/>
</dbReference>
<feature type="domain" description="Peptidase M1 leukotriene A4 hydrolase/aminopeptidase C-terminal" evidence="8">
    <location>
        <begin position="610"/>
        <end position="749"/>
    </location>
</feature>
<evidence type="ECO:0000256" key="7">
    <source>
        <dbReference type="ARBA" id="ARBA00023049"/>
    </source>
</evidence>
<dbReference type="GO" id="GO:0005730">
    <property type="term" value="C:nucleolus"/>
    <property type="evidence" value="ECO:0007669"/>
    <property type="project" value="InterPro"/>
</dbReference>
<dbReference type="InterPro" id="IPR027268">
    <property type="entry name" value="Peptidase_M4/M1_CTD_sf"/>
</dbReference>
<keyword evidence="3" id="KW-0645">Protease</keyword>
<reference evidence="9" key="2">
    <citation type="submission" date="2020-11" db="EMBL/GenBank/DDBJ databases">
        <authorList>
            <person name="McCartney M.A."/>
            <person name="Auch B."/>
            <person name="Kono T."/>
            <person name="Mallez S."/>
            <person name="Becker A."/>
            <person name="Gohl D.M."/>
            <person name="Silverstein K.A.T."/>
            <person name="Koren S."/>
            <person name="Bechman K.B."/>
            <person name="Herman A."/>
            <person name="Abrahante J.E."/>
            <person name="Garbe J."/>
        </authorList>
    </citation>
    <scope>NUCLEOTIDE SEQUENCE</scope>
    <source>
        <strain evidence="9">Duluth1</strain>
        <tissue evidence="9">Whole animal</tissue>
    </source>
</reference>
<dbReference type="Gene3D" id="1.10.390.10">
    <property type="entry name" value="Neutral Protease Domain 2"/>
    <property type="match status" value="1"/>
</dbReference>
<dbReference type="GO" id="GO:0006508">
    <property type="term" value="P:proteolysis"/>
    <property type="evidence" value="ECO:0007669"/>
    <property type="project" value="UniProtKB-KW"/>
</dbReference>
<evidence type="ECO:0000256" key="1">
    <source>
        <dbReference type="ARBA" id="ARBA00001947"/>
    </source>
</evidence>
<dbReference type="Gene3D" id="2.60.40.1730">
    <property type="entry name" value="tricorn interacting facor f3 domain"/>
    <property type="match status" value="1"/>
</dbReference>
<evidence type="ECO:0000256" key="5">
    <source>
        <dbReference type="ARBA" id="ARBA00022801"/>
    </source>
</evidence>
<comment type="cofactor">
    <cofactor evidence="1">
        <name>Zn(2+)</name>
        <dbReference type="ChEBI" id="CHEBI:29105"/>
    </cofactor>
</comment>
<dbReference type="Pfam" id="PF09127">
    <property type="entry name" value="Leuk-A4-hydro_C"/>
    <property type="match status" value="1"/>
</dbReference>
<dbReference type="SUPFAM" id="SSF55486">
    <property type="entry name" value="Metalloproteases ('zincins'), catalytic domain"/>
    <property type="match status" value="1"/>
</dbReference>
<gene>
    <name evidence="9" type="ORF">DPMN_083383</name>
</gene>
<dbReference type="PANTHER" id="PTHR46627:SF1">
    <property type="entry name" value="AMINOPEPTIDASE O"/>
    <property type="match status" value="1"/>
</dbReference>
<evidence type="ECO:0000313" key="10">
    <source>
        <dbReference type="Proteomes" id="UP000828390"/>
    </source>
</evidence>
<dbReference type="Gene3D" id="3.30.2010.30">
    <property type="match status" value="1"/>
</dbReference>
<keyword evidence="6" id="KW-0862">Zinc</keyword>
<dbReference type="InterPro" id="IPR014782">
    <property type="entry name" value="Peptidase_M1_dom"/>
</dbReference>
<evidence type="ECO:0000313" key="9">
    <source>
        <dbReference type="EMBL" id="KAH3695924.1"/>
    </source>
</evidence>
<evidence type="ECO:0000256" key="4">
    <source>
        <dbReference type="ARBA" id="ARBA00022723"/>
    </source>
</evidence>